<sequence length="123" mass="14065">MKKLSLLLIGLLLIPSLFLTSCDRGDDPGSGPVAEPIPLGEKRDGAYAMVSYDTKWNLQPVLKYEYFDPNIDVKDIEYQEMFTVGANYFFNDKVRLQVNYQAHIETINNVDNDMLLAQIQIKF</sequence>
<gene>
    <name evidence="1" type="ORF">S01H4_30418</name>
</gene>
<dbReference type="InterPro" id="IPR023614">
    <property type="entry name" value="Porin_dom_sf"/>
</dbReference>
<dbReference type="Gene3D" id="2.40.160.10">
    <property type="entry name" value="Porin"/>
    <property type="match status" value="1"/>
</dbReference>
<dbReference type="PROSITE" id="PS51257">
    <property type="entry name" value="PROKAR_LIPOPROTEIN"/>
    <property type="match status" value="1"/>
</dbReference>
<dbReference type="InterPro" id="IPR010870">
    <property type="entry name" value="Porin_O/P"/>
</dbReference>
<organism evidence="1">
    <name type="scientific">marine sediment metagenome</name>
    <dbReference type="NCBI Taxonomy" id="412755"/>
    <lineage>
        <taxon>unclassified sequences</taxon>
        <taxon>metagenomes</taxon>
        <taxon>ecological metagenomes</taxon>
    </lineage>
</organism>
<proteinExistence type="predicted"/>
<evidence type="ECO:0000313" key="1">
    <source>
        <dbReference type="EMBL" id="GAG87765.1"/>
    </source>
</evidence>
<accession>X1AYB3</accession>
<dbReference type="EMBL" id="BART01015698">
    <property type="protein sequence ID" value="GAG87765.1"/>
    <property type="molecule type" value="Genomic_DNA"/>
</dbReference>
<dbReference type="Pfam" id="PF07396">
    <property type="entry name" value="Porin_O_P"/>
    <property type="match status" value="1"/>
</dbReference>
<protein>
    <recommendedName>
        <fullName evidence="2">Porin domain-containing protein</fullName>
    </recommendedName>
</protein>
<evidence type="ECO:0008006" key="2">
    <source>
        <dbReference type="Google" id="ProtNLM"/>
    </source>
</evidence>
<comment type="caution">
    <text evidence="1">The sequence shown here is derived from an EMBL/GenBank/DDBJ whole genome shotgun (WGS) entry which is preliminary data.</text>
</comment>
<reference evidence="1" key="1">
    <citation type="journal article" date="2014" name="Front. Microbiol.">
        <title>High frequency of phylogenetically diverse reductive dehalogenase-homologous genes in deep subseafloor sedimentary metagenomes.</title>
        <authorList>
            <person name="Kawai M."/>
            <person name="Futagami T."/>
            <person name="Toyoda A."/>
            <person name="Takaki Y."/>
            <person name="Nishi S."/>
            <person name="Hori S."/>
            <person name="Arai W."/>
            <person name="Tsubouchi T."/>
            <person name="Morono Y."/>
            <person name="Uchiyama I."/>
            <person name="Ito T."/>
            <person name="Fujiyama A."/>
            <person name="Inagaki F."/>
            <person name="Takami H."/>
        </authorList>
    </citation>
    <scope>NUCLEOTIDE SEQUENCE</scope>
    <source>
        <strain evidence="1">Expedition CK06-06</strain>
    </source>
</reference>
<name>X1AYB3_9ZZZZ</name>
<dbReference type="AlphaFoldDB" id="X1AYB3"/>
<dbReference type="SUPFAM" id="SSF56935">
    <property type="entry name" value="Porins"/>
    <property type="match status" value="1"/>
</dbReference>